<accession>A0AAV2GJY4</accession>
<protein>
    <submittedName>
        <fullName evidence="2">Uncharacterized protein</fullName>
    </submittedName>
</protein>
<dbReference type="AlphaFoldDB" id="A0AAV2GJY4"/>
<organism evidence="2 3">
    <name type="scientific">Linum trigynum</name>
    <dbReference type="NCBI Taxonomy" id="586398"/>
    <lineage>
        <taxon>Eukaryota</taxon>
        <taxon>Viridiplantae</taxon>
        <taxon>Streptophyta</taxon>
        <taxon>Embryophyta</taxon>
        <taxon>Tracheophyta</taxon>
        <taxon>Spermatophyta</taxon>
        <taxon>Magnoliopsida</taxon>
        <taxon>eudicotyledons</taxon>
        <taxon>Gunneridae</taxon>
        <taxon>Pentapetalae</taxon>
        <taxon>rosids</taxon>
        <taxon>fabids</taxon>
        <taxon>Malpighiales</taxon>
        <taxon>Linaceae</taxon>
        <taxon>Linum</taxon>
    </lineage>
</organism>
<evidence type="ECO:0000313" key="3">
    <source>
        <dbReference type="Proteomes" id="UP001497516"/>
    </source>
</evidence>
<keyword evidence="3" id="KW-1185">Reference proteome</keyword>
<evidence type="ECO:0000313" key="2">
    <source>
        <dbReference type="EMBL" id="CAL1410984.1"/>
    </source>
</evidence>
<dbReference type="EMBL" id="OZ034822">
    <property type="protein sequence ID" value="CAL1410984.1"/>
    <property type="molecule type" value="Genomic_DNA"/>
</dbReference>
<proteinExistence type="predicted"/>
<evidence type="ECO:0000256" key="1">
    <source>
        <dbReference type="SAM" id="MobiDB-lite"/>
    </source>
</evidence>
<feature type="compositionally biased region" description="Polar residues" evidence="1">
    <location>
        <begin position="81"/>
        <end position="91"/>
    </location>
</feature>
<feature type="region of interest" description="Disordered" evidence="1">
    <location>
        <begin position="12"/>
        <end position="91"/>
    </location>
</feature>
<gene>
    <name evidence="2" type="ORF">LTRI10_LOCUS50366</name>
</gene>
<name>A0AAV2GJY4_9ROSI</name>
<dbReference type="Proteomes" id="UP001497516">
    <property type="component" value="Chromosome 9"/>
</dbReference>
<sequence length="91" mass="10351">MFGTIMRYYLDQGPIPRPHKPWPPTPHRMSVDVPRLSSEATPPTNRRRYSTDERPSMAQRNLPPPPAMVTPVARHTRSKKTVQPQSAQGLP</sequence>
<reference evidence="2 3" key="1">
    <citation type="submission" date="2024-04" db="EMBL/GenBank/DDBJ databases">
        <authorList>
            <person name="Fracassetti M."/>
        </authorList>
    </citation>
    <scope>NUCLEOTIDE SEQUENCE [LARGE SCALE GENOMIC DNA]</scope>
</reference>